<dbReference type="GO" id="GO:0003676">
    <property type="term" value="F:nucleic acid binding"/>
    <property type="evidence" value="ECO:0007669"/>
    <property type="project" value="InterPro"/>
</dbReference>
<dbReference type="InterPro" id="IPR000477">
    <property type="entry name" value="RT_dom"/>
</dbReference>
<keyword evidence="6" id="KW-0378">Hydrolase</keyword>
<dbReference type="InterPro" id="IPR012337">
    <property type="entry name" value="RNaseH-like_sf"/>
</dbReference>
<dbReference type="PROSITE" id="PS50994">
    <property type="entry name" value="INTEGRASE"/>
    <property type="match status" value="1"/>
</dbReference>
<dbReference type="Gene3D" id="3.30.70.270">
    <property type="match status" value="2"/>
</dbReference>
<dbReference type="PANTHER" id="PTHR37984">
    <property type="entry name" value="PROTEIN CBG26694"/>
    <property type="match status" value="1"/>
</dbReference>
<dbReference type="InterPro" id="IPR001584">
    <property type="entry name" value="Integrase_cat-core"/>
</dbReference>
<dbReference type="Gene3D" id="1.10.340.70">
    <property type="match status" value="1"/>
</dbReference>
<dbReference type="GO" id="GO:0015074">
    <property type="term" value="P:DNA integration"/>
    <property type="evidence" value="ECO:0007669"/>
    <property type="project" value="InterPro"/>
</dbReference>
<dbReference type="CDD" id="cd09274">
    <property type="entry name" value="RNase_HI_RT_Ty3"/>
    <property type="match status" value="1"/>
</dbReference>
<keyword evidence="5" id="KW-0255">Endonuclease</keyword>
<dbReference type="Pfam" id="PF17917">
    <property type="entry name" value="RT_RNaseH"/>
    <property type="match status" value="1"/>
</dbReference>
<name>A0A1Y1MVC1_PHOPY</name>
<feature type="domain" description="Integrase catalytic" evidence="9">
    <location>
        <begin position="666"/>
        <end position="823"/>
    </location>
</feature>
<reference evidence="10" key="1">
    <citation type="journal article" date="2016" name="Sci. Rep.">
        <title>Molecular characterization of firefly nuptial gifts: a multi-omics approach sheds light on postcopulatory sexual selection.</title>
        <authorList>
            <person name="Al-Wathiqui N."/>
            <person name="Fallon T.R."/>
            <person name="South A."/>
            <person name="Weng J.K."/>
            <person name="Lewis S.M."/>
        </authorList>
    </citation>
    <scope>NUCLEOTIDE SEQUENCE</scope>
</reference>
<dbReference type="Pfam" id="PF00665">
    <property type="entry name" value="rve"/>
    <property type="match status" value="1"/>
</dbReference>
<dbReference type="InterPro" id="IPR050951">
    <property type="entry name" value="Retrovirus_Pol_polyprotein"/>
</dbReference>
<evidence type="ECO:0000259" key="9">
    <source>
        <dbReference type="PROSITE" id="PS50994"/>
    </source>
</evidence>
<evidence type="ECO:0000256" key="6">
    <source>
        <dbReference type="ARBA" id="ARBA00022801"/>
    </source>
</evidence>
<keyword evidence="4" id="KW-0540">Nuclease</keyword>
<dbReference type="GO" id="GO:0003964">
    <property type="term" value="F:RNA-directed DNA polymerase activity"/>
    <property type="evidence" value="ECO:0007669"/>
    <property type="project" value="UniProtKB-KW"/>
</dbReference>
<dbReference type="EC" id="2.7.7.49" evidence="1"/>
<feature type="domain" description="Reverse transcriptase" evidence="8">
    <location>
        <begin position="133"/>
        <end position="311"/>
    </location>
</feature>
<evidence type="ECO:0000256" key="4">
    <source>
        <dbReference type="ARBA" id="ARBA00022722"/>
    </source>
</evidence>
<evidence type="ECO:0000256" key="5">
    <source>
        <dbReference type="ARBA" id="ARBA00022759"/>
    </source>
</evidence>
<dbReference type="GO" id="GO:0042575">
    <property type="term" value="C:DNA polymerase complex"/>
    <property type="evidence" value="ECO:0007669"/>
    <property type="project" value="UniProtKB-ARBA"/>
</dbReference>
<sequence length="943" mass="110194">MQADLIIGIDILKMYDGIVDIGKGNVRIGKLEVKIEDEKIKKDPDNEMEINVCQKWGNEEYWKMSKLNCPEEWSEKVTGILKENRELINDEVRMARGYEHTLQVDDRKMGKIQTYSVPFHYRNEVRTVLTKMTEDGIIEKATTNIINPLVIVKKKNGSLRLCLDARELNRRTTPQLESPQKIESLLGKIGGNKIFTKLDLQNSFWLIPLERNSRKFTGFSVDGVTYQFKVVPFGLASSCAALVRAMQCILDKFDKFCLHYVDDIIIFSDTLEDHFNHIQVILRELNRNGMKLHIEKCEFIKDRVKFLGFEINKIGMEVENSRLDEINNFPRPTNVRKLRGFLGMLNYYRKFVPRYSEISLPLVGLLHKGVKFKWDEGKEEAFKKLRAELCKGIRLYHPDFSKGFVLRTDASDGAVAGVLVQYQEGIEVPISFVSRVLRGPELKYSVSEKEMLAVIYCVTKLKFYLIGKEFTIETDHRALTHLMSTRFANNRIYRWSLILQEFSFKIEYIRGKDNLIADILSRNGLGEKEIEKELVVCVNQLREETGLFTLERIRESQQAQEMQGLMEKVVEREQYKGCKLVDGILIKMVGEQEVYVVDREYFAEMARFIHLKYGHVGIRKVWLYLRENYYSHRDLSIVKGVINKCHLCCLGKYKNFRNQNEFKTIKTTEPLQIIAIDYLSNLVKSGRSKHILVVVDLFTKFTKLYVVQACNTDKTINALEKFIVEVGKPEKIIADNATYFNNDRFKGFLREKEIKLGFCSIRHPQGNPSERYIQEIIKYLRMRLVGEPHSNWGKYVKQIETWINETPSTVTEKPPSYLMFGIFPERPWENLDVGEQGIREQLEQIRIRVRRKQDRFEGKQNARIKRKTTFRQGDLVILKKLRVADGPKQISAKLLLPYEGPYVINRRFGDSYELRVRDSEKIRGKFHVDMLFRYDDDSEEGVE</sequence>
<dbReference type="FunFam" id="3.30.70.270:FF:000020">
    <property type="entry name" value="Transposon Tf2-6 polyprotein-like Protein"/>
    <property type="match status" value="1"/>
</dbReference>
<dbReference type="CDD" id="cd01647">
    <property type="entry name" value="RT_LTR"/>
    <property type="match status" value="1"/>
</dbReference>
<dbReference type="Gene3D" id="3.10.10.10">
    <property type="entry name" value="HIV Type 1 Reverse Transcriptase, subunit A, domain 1"/>
    <property type="match status" value="1"/>
</dbReference>
<keyword evidence="3" id="KW-0548">Nucleotidyltransferase</keyword>
<evidence type="ECO:0000256" key="3">
    <source>
        <dbReference type="ARBA" id="ARBA00022695"/>
    </source>
</evidence>
<dbReference type="Pfam" id="PF00078">
    <property type="entry name" value="RVT_1"/>
    <property type="match status" value="1"/>
</dbReference>
<keyword evidence="2" id="KW-0808">Transferase</keyword>
<dbReference type="AlphaFoldDB" id="A0A1Y1MVC1"/>
<dbReference type="FunFam" id="3.10.20.370:FF:000001">
    <property type="entry name" value="Retrovirus-related Pol polyprotein from transposon 17.6-like protein"/>
    <property type="match status" value="1"/>
</dbReference>
<accession>A0A1Y1MVC1</accession>
<organism evidence="10">
    <name type="scientific">Photinus pyralis</name>
    <name type="common">Common eastern firefly</name>
    <name type="synonym">Lampyris pyralis</name>
    <dbReference type="NCBI Taxonomy" id="7054"/>
    <lineage>
        <taxon>Eukaryota</taxon>
        <taxon>Metazoa</taxon>
        <taxon>Ecdysozoa</taxon>
        <taxon>Arthropoda</taxon>
        <taxon>Hexapoda</taxon>
        <taxon>Insecta</taxon>
        <taxon>Pterygota</taxon>
        <taxon>Neoptera</taxon>
        <taxon>Endopterygota</taxon>
        <taxon>Coleoptera</taxon>
        <taxon>Polyphaga</taxon>
        <taxon>Elateriformia</taxon>
        <taxon>Elateroidea</taxon>
        <taxon>Lampyridae</taxon>
        <taxon>Lampyrinae</taxon>
        <taxon>Photinus</taxon>
    </lineage>
</organism>
<dbReference type="InterPro" id="IPR043502">
    <property type="entry name" value="DNA/RNA_pol_sf"/>
</dbReference>
<dbReference type="Gene3D" id="3.30.420.10">
    <property type="entry name" value="Ribonuclease H-like superfamily/Ribonuclease H"/>
    <property type="match status" value="1"/>
</dbReference>
<evidence type="ECO:0000259" key="8">
    <source>
        <dbReference type="PROSITE" id="PS50878"/>
    </source>
</evidence>
<evidence type="ECO:0000256" key="1">
    <source>
        <dbReference type="ARBA" id="ARBA00012493"/>
    </source>
</evidence>
<dbReference type="GO" id="GO:0004519">
    <property type="term" value="F:endonuclease activity"/>
    <property type="evidence" value="ECO:0007669"/>
    <property type="project" value="UniProtKB-KW"/>
</dbReference>
<dbReference type="SUPFAM" id="SSF53098">
    <property type="entry name" value="Ribonuclease H-like"/>
    <property type="match status" value="1"/>
</dbReference>
<protein>
    <recommendedName>
        <fullName evidence="1">RNA-directed DNA polymerase</fullName>
        <ecNumber evidence="1">2.7.7.49</ecNumber>
    </recommendedName>
</protein>
<dbReference type="SUPFAM" id="SSF56672">
    <property type="entry name" value="DNA/RNA polymerases"/>
    <property type="match status" value="1"/>
</dbReference>
<dbReference type="PROSITE" id="PS50878">
    <property type="entry name" value="RT_POL"/>
    <property type="match status" value="1"/>
</dbReference>
<dbReference type="EMBL" id="GEZM01019588">
    <property type="protein sequence ID" value="JAV89608.1"/>
    <property type="molecule type" value="Transcribed_RNA"/>
</dbReference>
<proteinExistence type="predicted"/>
<dbReference type="InterPro" id="IPR036397">
    <property type="entry name" value="RNaseH_sf"/>
</dbReference>
<dbReference type="PANTHER" id="PTHR37984:SF5">
    <property type="entry name" value="PROTEIN NYNRIN-LIKE"/>
    <property type="match status" value="1"/>
</dbReference>
<evidence type="ECO:0000313" key="10">
    <source>
        <dbReference type="EMBL" id="JAV89611.1"/>
    </source>
</evidence>
<dbReference type="InterPro" id="IPR043128">
    <property type="entry name" value="Rev_trsase/Diguanyl_cyclase"/>
</dbReference>
<dbReference type="InterPro" id="IPR041373">
    <property type="entry name" value="RT_RNaseH"/>
</dbReference>
<evidence type="ECO:0000256" key="2">
    <source>
        <dbReference type="ARBA" id="ARBA00022679"/>
    </source>
</evidence>
<evidence type="ECO:0000256" key="7">
    <source>
        <dbReference type="ARBA" id="ARBA00022918"/>
    </source>
</evidence>
<dbReference type="Gene3D" id="3.10.20.370">
    <property type="match status" value="1"/>
</dbReference>
<dbReference type="EMBL" id="GEZM01019586">
    <property type="protein sequence ID" value="JAV89611.1"/>
    <property type="molecule type" value="Transcribed_RNA"/>
</dbReference>
<keyword evidence="7" id="KW-0695">RNA-directed DNA polymerase</keyword>
<dbReference type="GO" id="GO:0016787">
    <property type="term" value="F:hydrolase activity"/>
    <property type="evidence" value="ECO:0007669"/>
    <property type="project" value="UniProtKB-KW"/>
</dbReference>